<dbReference type="Pfam" id="PF13411">
    <property type="entry name" value="MerR_1"/>
    <property type="match status" value="1"/>
</dbReference>
<evidence type="ECO:0000256" key="1">
    <source>
        <dbReference type="ARBA" id="ARBA00023125"/>
    </source>
</evidence>
<comment type="caution">
    <text evidence="3">The sequence shown here is derived from an EMBL/GenBank/DDBJ whole genome shotgun (WGS) entry which is preliminary data.</text>
</comment>
<dbReference type="PROSITE" id="PS50937">
    <property type="entry name" value="HTH_MERR_2"/>
    <property type="match status" value="1"/>
</dbReference>
<protein>
    <recommendedName>
        <fullName evidence="2">HTH merR-type domain-containing protein</fullName>
    </recommendedName>
</protein>
<name>A0ABX3HBD2_PAEBO</name>
<dbReference type="EMBL" id="MPTB01000015">
    <property type="protein sequence ID" value="OMD47506.1"/>
    <property type="molecule type" value="Genomic_DNA"/>
</dbReference>
<reference evidence="3 4" key="1">
    <citation type="submission" date="2016-10" db="EMBL/GenBank/DDBJ databases">
        <title>Paenibacillus species isolates.</title>
        <authorList>
            <person name="Beno S.M."/>
        </authorList>
    </citation>
    <scope>NUCLEOTIDE SEQUENCE [LARGE SCALE GENOMIC DNA]</scope>
    <source>
        <strain evidence="3 4">FSL H7-0744</strain>
    </source>
</reference>
<evidence type="ECO:0000313" key="3">
    <source>
        <dbReference type="EMBL" id="OMD47506.1"/>
    </source>
</evidence>
<accession>A0ABX3HBD2</accession>
<evidence type="ECO:0000259" key="2">
    <source>
        <dbReference type="PROSITE" id="PS50937"/>
    </source>
</evidence>
<evidence type="ECO:0000313" key="4">
    <source>
        <dbReference type="Proteomes" id="UP000187412"/>
    </source>
</evidence>
<organism evidence="3 4">
    <name type="scientific">Paenibacillus borealis</name>
    <dbReference type="NCBI Taxonomy" id="160799"/>
    <lineage>
        <taxon>Bacteria</taxon>
        <taxon>Bacillati</taxon>
        <taxon>Bacillota</taxon>
        <taxon>Bacilli</taxon>
        <taxon>Bacillales</taxon>
        <taxon>Paenibacillaceae</taxon>
        <taxon>Paenibacillus</taxon>
    </lineage>
</organism>
<dbReference type="InterPro" id="IPR009061">
    <property type="entry name" value="DNA-bd_dom_put_sf"/>
</dbReference>
<dbReference type="InterPro" id="IPR047057">
    <property type="entry name" value="MerR_fam"/>
</dbReference>
<gene>
    <name evidence="3" type="ORF">BSK56_13210</name>
</gene>
<dbReference type="RefSeq" id="WP_076110944.1">
    <property type="nucleotide sequence ID" value="NZ_MPTB01000015.1"/>
</dbReference>
<dbReference type="SUPFAM" id="SSF46955">
    <property type="entry name" value="Putative DNA-binding domain"/>
    <property type="match status" value="1"/>
</dbReference>
<sequence length="103" mass="11571">MTPTEHQPTYTIGQAASMVNTTVKTLHYYDEIGLLQPSKRTEGGHRLYSAADLWTLELIGTLRYVNFSLEDIRKMISGELSMTEALNLQMYSSGIPCSRNAEI</sequence>
<proteinExistence type="predicted"/>
<dbReference type="CDD" id="cd01106">
    <property type="entry name" value="HTH_TipAL-Mta"/>
    <property type="match status" value="1"/>
</dbReference>
<dbReference type="InterPro" id="IPR000551">
    <property type="entry name" value="MerR-type_HTH_dom"/>
</dbReference>
<keyword evidence="1" id="KW-0238">DNA-binding</keyword>
<dbReference type="SMART" id="SM00422">
    <property type="entry name" value="HTH_MERR"/>
    <property type="match status" value="1"/>
</dbReference>
<dbReference type="PANTHER" id="PTHR30204">
    <property type="entry name" value="REDOX-CYCLING DRUG-SENSING TRANSCRIPTIONAL ACTIVATOR SOXR"/>
    <property type="match status" value="1"/>
</dbReference>
<dbReference type="Gene3D" id="1.10.1660.10">
    <property type="match status" value="1"/>
</dbReference>
<keyword evidence="4" id="KW-1185">Reference proteome</keyword>
<dbReference type="PANTHER" id="PTHR30204:SF90">
    <property type="entry name" value="HTH-TYPE TRANSCRIPTIONAL ACTIVATOR MTA"/>
    <property type="match status" value="1"/>
</dbReference>
<feature type="domain" description="HTH merR-type" evidence="2">
    <location>
        <begin position="9"/>
        <end position="78"/>
    </location>
</feature>
<dbReference type="Proteomes" id="UP000187412">
    <property type="component" value="Unassembled WGS sequence"/>
</dbReference>